<gene>
    <name evidence="1" type="ORF">FOT62_00785</name>
</gene>
<dbReference type="Proteomes" id="UP000321126">
    <property type="component" value="Unassembled WGS sequence"/>
</dbReference>
<protein>
    <submittedName>
        <fullName evidence="1">Uncharacterized protein</fullName>
    </submittedName>
</protein>
<sequence>MISFSNTDCARCDSVADHYTLQSNSIQMDVKVPVQPSNFDVLHKGALMGALLFMEPDKDQSNQWNYKTKSIPSPGTIFREPSLWLGFCFSRTGLSIELRSIIRSEDLTLRASAEAPPHHPMDVQFRITGALSRKARPPIPDHPSVKRAHAYSPFIECFLLSFGDGI</sequence>
<dbReference type="AlphaFoldDB" id="A0A5C7CKE1"/>
<evidence type="ECO:0000313" key="1">
    <source>
        <dbReference type="EMBL" id="TXE37270.1"/>
    </source>
</evidence>
<evidence type="ECO:0000313" key="2">
    <source>
        <dbReference type="Proteomes" id="UP000321126"/>
    </source>
</evidence>
<dbReference type="RefSeq" id="WP_147881447.1">
    <property type="nucleotide sequence ID" value="NZ_VOUQ01000001.1"/>
</dbReference>
<proteinExistence type="predicted"/>
<accession>A0A5C7CKE1</accession>
<reference evidence="1 2" key="1">
    <citation type="submission" date="2019-07" db="EMBL/GenBank/DDBJ databases">
        <title>Serratia strains were isolated from fresh produce.</title>
        <authorList>
            <person name="Cho G.-S."/>
            <person name="Stein M."/>
            <person name="Lee W."/>
            <person name="Suh S.H."/>
            <person name="Franz C.M.A.P."/>
        </authorList>
    </citation>
    <scope>NUCLEOTIDE SEQUENCE [LARGE SCALE GENOMIC DNA]</scope>
    <source>
        <strain evidence="1 2">S16</strain>
    </source>
</reference>
<comment type="caution">
    <text evidence="1">The sequence shown here is derived from an EMBL/GenBank/DDBJ whole genome shotgun (WGS) entry which is preliminary data.</text>
</comment>
<dbReference type="EMBL" id="VOUQ01000001">
    <property type="protein sequence ID" value="TXE37270.1"/>
    <property type="molecule type" value="Genomic_DNA"/>
</dbReference>
<organism evidence="1 2">
    <name type="scientific">Serratia marcescens</name>
    <dbReference type="NCBI Taxonomy" id="615"/>
    <lineage>
        <taxon>Bacteria</taxon>
        <taxon>Pseudomonadati</taxon>
        <taxon>Pseudomonadota</taxon>
        <taxon>Gammaproteobacteria</taxon>
        <taxon>Enterobacterales</taxon>
        <taxon>Yersiniaceae</taxon>
        <taxon>Serratia</taxon>
    </lineage>
</organism>
<name>A0A5C7CKE1_SERMA</name>